<organism evidence="1 2">
    <name type="scientific">Propionispora vibrioides</name>
    <dbReference type="NCBI Taxonomy" id="112903"/>
    <lineage>
        <taxon>Bacteria</taxon>
        <taxon>Bacillati</taxon>
        <taxon>Bacillota</taxon>
        <taxon>Negativicutes</taxon>
        <taxon>Selenomonadales</taxon>
        <taxon>Sporomusaceae</taxon>
        <taxon>Propionispora</taxon>
    </lineage>
</organism>
<reference evidence="1 2" key="1">
    <citation type="submission" date="2016-10" db="EMBL/GenBank/DDBJ databases">
        <authorList>
            <person name="de Groot N.N."/>
        </authorList>
    </citation>
    <scope>NUCLEOTIDE SEQUENCE [LARGE SCALE GENOMIC DNA]</scope>
    <source>
        <strain evidence="1 2">DSM 13305</strain>
    </source>
</reference>
<dbReference type="RefSeq" id="WP_091750177.1">
    <property type="nucleotide sequence ID" value="NZ_FODY01000025.1"/>
</dbReference>
<sequence length="65" mass="7557">MVRVCPSCSHVDVEKLQDMLQELDLQVECIGECGQHEDQSFGYINDELVIKDSEEEFLDEVRRNL</sequence>
<dbReference type="OrthoDB" id="1692944at2"/>
<dbReference type="Proteomes" id="UP000198847">
    <property type="component" value="Unassembled WGS sequence"/>
</dbReference>
<accession>A0A1H8XJV5</accession>
<evidence type="ECO:0000313" key="2">
    <source>
        <dbReference type="Proteomes" id="UP000198847"/>
    </source>
</evidence>
<dbReference type="AlphaFoldDB" id="A0A1H8XJV5"/>
<evidence type="ECO:0008006" key="3">
    <source>
        <dbReference type="Google" id="ProtNLM"/>
    </source>
</evidence>
<dbReference type="STRING" id="112903.SAMN04490178_12510"/>
<proteinExistence type="predicted"/>
<evidence type="ECO:0000313" key="1">
    <source>
        <dbReference type="EMBL" id="SEP40175.1"/>
    </source>
</evidence>
<protein>
    <recommendedName>
        <fullName evidence="3">DUF1450 domain-containing protein</fullName>
    </recommendedName>
</protein>
<name>A0A1H8XJV5_9FIRM</name>
<dbReference type="EMBL" id="FODY01000025">
    <property type="protein sequence ID" value="SEP40175.1"/>
    <property type="molecule type" value="Genomic_DNA"/>
</dbReference>
<gene>
    <name evidence="1" type="ORF">SAMN04490178_12510</name>
</gene>
<keyword evidence="2" id="KW-1185">Reference proteome</keyword>